<dbReference type="AlphaFoldDB" id="S8G3V3"/>
<dbReference type="HOGENOM" id="CLU_021108_2_0_1"/>
<name>S8G3V3_FOMSC</name>
<dbReference type="EMBL" id="KE504125">
    <property type="protein sequence ID" value="EPT04955.1"/>
    <property type="molecule type" value="Genomic_DNA"/>
</dbReference>
<protein>
    <submittedName>
        <fullName evidence="1">Uncharacterized protein</fullName>
    </submittedName>
</protein>
<dbReference type="OrthoDB" id="2804412at2759"/>
<dbReference type="STRING" id="743788.S8G3V3"/>
<keyword evidence="2" id="KW-1185">Reference proteome</keyword>
<accession>S8G3V3</accession>
<evidence type="ECO:0000313" key="2">
    <source>
        <dbReference type="Proteomes" id="UP000015241"/>
    </source>
</evidence>
<dbReference type="InParanoid" id="S8G3V3"/>
<dbReference type="Proteomes" id="UP000015241">
    <property type="component" value="Unassembled WGS sequence"/>
</dbReference>
<evidence type="ECO:0000313" key="1">
    <source>
        <dbReference type="EMBL" id="EPT04955.1"/>
    </source>
</evidence>
<gene>
    <name evidence="1" type="ORF">FOMPIDRAFT_85509</name>
</gene>
<organism evidence="1 2">
    <name type="scientific">Fomitopsis schrenkii</name>
    <name type="common">Brown rot fungus</name>
    <dbReference type="NCBI Taxonomy" id="2126942"/>
    <lineage>
        <taxon>Eukaryota</taxon>
        <taxon>Fungi</taxon>
        <taxon>Dikarya</taxon>
        <taxon>Basidiomycota</taxon>
        <taxon>Agaricomycotina</taxon>
        <taxon>Agaricomycetes</taxon>
        <taxon>Polyporales</taxon>
        <taxon>Fomitopsis</taxon>
    </lineage>
</organism>
<sequence length="231" mass="25698">MPMNELKAWDVYARHLMTIGRGYPLWNPQPNKRCNSDRFDPPVQIGDVGYITSGTFIRLFNATEDAHAEIKQAHGVPSNRYVKFEVGERGLENEVPNILTPGALLYSQTIRNVGEEITGQILNTELTATFECTSEQGALLCLKDAAHQQQLQSGRRLKQYIKDNINDWYAFATSDEVDAPVRRLEDILFVYGCMRTTRWAVASFIEGGVSAKFSLNGGYGSANAGIAAFAK</sequence>
<reference evidence="1 2" key="1">
    <citation type="journal article" date="2012" name="Science">
        <title>The Paleozoic origin of enzymatic lignin decomposition reconstructed from 31 fungal genomes.</title>
        <authorList>
            <person name="Floudas D."/>
            <person name="Binder M."/>
            <person name="Riley R."/>
            <person name="Barry K."/>
            <person name="Blanchette R.A."/>
            <person name="Henrissat B."/>
            <person name="Martinez A.T."/>
            <person name="Otillar R."/>
            <person name="Spatafora J.W."/>
            <person name="Yadav J.S."/>
            <person name="Aerts A."/>
            <person name="Benoit I."/>
            <person name="Boyd A."/>
            <person name="Carlson A."/>
            <person name="Copeland A."/>
            <person name="Coutinho P.M."/>
            <person name="de Vries R.P."/>
            <person name="Ferreira P."/>
            <person name="Findley K."/>
            <person name="Foster B."/>
            <person name="Gaskell J."/>
            <person name="Glotzer D."/>
            <person name="Gorecki P."/>
            <person name="Heitman J."/>
            <person name="Hesse C."/>
            <person name="Hori C."/>
            <person name="Igarashi K."/>
            <person name="Jurgens J.A."/>
            <person name="Kallen N."/>
            <person name="Kersten P."/>
            <person name="Kohler A."/>
            <person name="Kuees U."/>
            <person name="Kumar T.K.A."/>
            <person name="Kuo A."/>
            <person name="LaButti K."/>
            <person name="Larrondo L.F."/>
            <person name="Lindquist E."/>
            <person name="Ling A."/>
            <person name="Lombard V."/>
            <person name="Lucas S."/>
            <person name="Lundell T."/>
            <person name="Martin R."/>
            <person name="McLaughlin D.J."/>
            <person name="Morgenstern I."/>
            <person name="Morin E."/>
            <person name="Murat C."/>
            <person name="Nagy L.G."/>
            <person name="Nolan M."/>
            <person name="Ohm R.A."/>
            <person name="Patyshakuliyeva A."/>
            <person name="Rokas A."/>
            <person name="Ruiz-Duenas F.J."/>
            <person name="Sabat G."/>
            <person name="Salamov A."/>
            <person name="Samejima M."/>
            <person name="Schmutz J."/>
            <person name="Slot J.C."/>
            <person name="St John F."/>
            <person name="Stenlid J."/>
            <person name="Sun H."/>
            <person name="Sun S."/>
            <person name="Syed K."/>
            <person name="Tsang A."/>
            <person name="Wiebenga A."/>
            <person name="Young D."/>
            <person name="Pisabarro A."/>
            <person name="Eastwood D.C."/>
            <person name="Martin F."/>
            <person name="Cullen D."/>
            <person name="Grigoriev I.V."/>
            <person name="Hibbett D.S."/>
        </authorList>
    </citation>
    <scope>NUCLEOTIDE SEQUENCE</scope>
    <source>
        <strain evidence="2">FP-58527</strain>
    </source>
</reference>
<proteinExistence type="predicted"/>